<name>A0A067K0B2_JATCU</name>
<reference evidence="1 2" key="1">
    <citation type="journal article" date="2014" name="PLoS ONE">
        <title>Global Analysis of Gene Expression Profiles in Physic Nut (Jatropha curcas L.) Seedlings Exposed to Salt Stress.</title>
        <authorList>
            <person name="Zhang L."/>
            <person name="Zhang C."/>
            <person name="Wu P."/>
            <person name="Chen Y."/>
            <person name="Li M."/>
            <person name="Jiang H."/>
            <person name="Wu G."/>
        </authorList>
    </citation>
    <scope>NUCLEOTIDE SEQUENCE [LARGE SCALE GENOMIC DNA]</scope>
    <source>
        <strain evidence="2">cv. GZQX0401</strain>
        <tissue evidence="1">Young leaves</tissue>
    </source>
</reference>
<proteinExistence type="predicted"/>
<keyword evidence="2" id="KW-1185">Reference proteome</keyword>
<sequence>MPPIAVVSTDVSTTNFSIQWGSFASYHHPKTDAIQLTMIIISTSWGLSTPISRTPMLHSLLIPQHLKQLFFHCFRNQVSSFVQSLPDNLWEILPLNQLTSLRYFKDLKPDTNILSGLVGYFNPNTMVFRFEDSEVTPTYEEMCAIMGHHLVQDETPACPQAPDMIWPRLRLYARFIFLTE</sequence>
<accession>A0A067K0B2</accession>
<dbReference type="OrthoDB" id="994452at2759"/>
<evidence type="ECO:0000313" key="2">
    <source>
        <dbReference type="Proteomes" id="UP000027138"/>
    </source>
</evidence>
<protein>
    <submittedName>
        <fullName evidence="1">Uncharacterized protein</fullName>
    </submittedName>
</protein>
<gene>
    <name evidence="1" type="ORF">JCGZ_24163</name>
</gene>
<organism evidence="1 2">
    <name type="scientific">Jatropha curcas</name>
    <name type="common">Barbados nut</name>
    <dbReference type="NCBI Taxonomy" id="180498"/>
    <lineage>
        <taxon>Eukaryota</taxon>
        <taxon>Viridiplantae</taxon>
        <taxon>Streptophyta</taxon>
        <taxon>Embryophyta</taxon>
        <taxon>Tracheophyta</taxon>
        <taxon>Spermatophyta</taxon>
        <taxon>Magnoliopsida</taxon>
        <taxon>eudicotyledons</taxon>
        <taxon>Gunneridae</taxon>
        <taxon>Pentapetalae</taxon>
        <taxon>rosids</taxon>
        <taxon>fabids</taxon>
        <taxon>Malpighiales</taxon>
        <taxon>Euphorbiaceae</taxon>
        <taxon>Crotonoideae</taxon>
        <taxon>Jatropheae</taxon>
        <taxon>Jatropha</taxon>
    </lineage>
</organism>
<dbReference type="EMBL" id="KK914989">
    <property type="protein sequence ID" value="KDP25680.1"/>
    <property type="molecule type" value="Genomic_DNA"/>
</dbReference>
<dbReference type="AlphaFoldDB" id="A0A067K0B2"/>
<dbReference type="Proteomes" id="UP000027138">
    <property type="component" value="Unassembled WGS sequence"/>
</dbReference>
<evidence type="ECO:0000313" key="1">
    <source>
        <dbReference type="EMBL" id="KDP25680.1"/>
    </source>
</evidence>